<evidence type="ECO:0000256" key="1">
    <source>
        <dbReference type="SAM" id="Phobius"/>
    </source>
</evidence>
<dbReference type="RefSeq" id="WP_135877268.1">
    <property type="nucleotide sequence ID" value="NZ_SRSO01000013.1"/>
</dbReference>
<keyword evidence="3" id="KW-1185">Reference proteome</keyword>
<reference evidence="2 3" key="1">
    <citation type="submission" date="2019-04" db="EMBL/GenBank/DDBJ databases">
        <authorList>
            <person name="Liu A."/>
        </authorList>
    </citation>
    <scope>NUCLEOTIDE SEQUENCE [LARGE SCALE GENOMIC DNA]</scope>
    <source>
        <strain evidence="2 3">RZ03</strain>
    </source>
</reference>
<proteinExistence type="predicted"/>
<sequence>MNTLNTLLQKISNAKSLDFGDIISNSIDLFKKVWLKGFLVILFVAITAMILNLIFGLIGLAANPFDINKGFDLESLSDFYSQNIIYSIPQTILVSTLTLAFVAAFYRICKQIVSGETSQDDYFYFLKKEYFTKVFMLGIIYTAIATVAQLLFFIPYIYVFVPLSYFAVIFAFNPELSETEIVKASFALGNKKWLITFGSMFVIGIIAMLGILGCVVGLLFTMSIIYLPAFLIYKEVIGFKADSEIDQIGLRDDSDY</sequence>
<accession>A0A4S1DWR9</accession>
<gene>
    <name evidence="2" type="ORF">EM932_11145</name>
</gene>
<evidence type="ECO:0000313" key="2">
    <source>
        <dbReference type="EMBL" id="TGV02499.1"/>
    </source>
</evidence>
<feature type="transmembrane region" description="Helical" evidence="1">
    <location>
        <begin position="84"/>
        <end position="109"/>
    </location>
</feature>
<protein>
    <recommendedName>
        <fullName evidence="4">DUF975 family protein</fullName>
    </recommendedName>
</protein>
<keyword evidence="1" id="KW-1133">Transmembrane helix</keyword>
<evidence type="ECO:0000313" key="3">
    <source>
        <dbReference type="Proteomes" id="UP000307602"/>
    </source>
</evidence>
<dbReference type="EMBL" id="SRSO01000013">
    <property type="protein sequence ID" value="TGV02499.1"/>
    <property type="molecule type" value="Genomic_DNA"/>
</dbReference>
<dbReference type="AlphaFoldDB" id="A0A4S1DWR9"/>
<organism evidence="2 3">
    <name type="scientific">Flavivirga rizhaonensis</name>
    <dbReference type="NCBI Taxonomy" id="2559571"/>
    <lineage>
        <taxon>Bacteria</taxon>
        <taxon>Pseudomonadati</taxon>
        <taxon>Bacteroidota</taxon>
        <taxon>Flavobacteriia</taxon>
        <taxon>Flavobacteriales</taxon>
        <taxon>Flavobacteriaceae</taxon>
        <taxon>Flavivirga</taxon>
    </lineage>
</organism>
<feature type="transmembrane region" description="Helical" evidence="1">
    <location>
        <begin position="193"/>
        <end position="226"/>
    </location>
</feature>
<name>A0A4S1DWR9_9FLAO</name>
<feature type="transmembrane region" description="Helical" evidence="1">
    <location>
        <begin position="38"/>
        <end position="64"/>
    </location>
</feature>
<comment type="caution">
    <text evidence="2">The sequence shown here is derived from an EMBL/GenBank/DDBJ whole genome shotgun (WGS) entry which is preliminary data.</text>
</comment>
<evidence type="ECO:0008006" key="4">
    <source>
        <dbReference type="Google" id="ProtNLM"/>
    </source>
</evidence>
<keyword evidence="1" id="KW-0472">Membrane</keyword>
<dbReference type="Proteomes" id="UP000307602">
    <property type="component" value="Unassembled WGS sequence"/>
</dbReference>
<keyword evidence="1" id="KW-0812">Transmembrane</keyword>
<dbReference type="OrthoDB" id="1365379at2"/>